<dbReference type="WBParaSite" id="PTRK_0001301700.1">
    <property type="protein sequence ID" value="PTRK_0001301700.1"/>
    <property type="gene ID" value="PTRK_0001301700"/>
</dbReference>
<comment type="function">
    <text evidence="8">Introduces a single-strand break via transesterification at a target site in duplex DNA. Releases the supercoiling and torsional tension of DNA introduced during the DNA replication and transcription by transiently cleaving and rejoining one strand of the DNA duplex. The scissile phosphodiester is attacked by the catalytic tyrosine of the enzyme, resulting in the formation of a DNA-(5'-phosphotyrosyl)-enzyme intermediate and the expulsion of a 3'-OH DNA strand.</text>
</comment>
<keyword evidence="7 8" id="KW-0413">Isomerase</keyword>
<dbReference type="GO" id="GO:0003677">
    <property type="term" value="F:DNA binding"/>
    <property type="evidence" value="ECO:0007669"/>
    <property type="project" value="UniProtKB-KW"/>
</dbReference>
<evidence type="ECO:0000256" key="6">
    <source>
        <dbReference type="ARBA" id="ARBA00023125"/>
    </source>
</evidence>
<dbReference type="InterPro" id="IPR013824">
    <property type="entry name" value="Topo_IA_cen_sub1"/>
</dbReference>
<dbReference type="GO" id="GO:0046872">
    <property type="term" value="F:metal ion binding"/>
    <property type="evidence" value="ECO:0007669"/>
    <property type="project" value="UniProtKB-KW"/>
</dbReference>
<dbReference type="InterPro" id="IPR013826">
    <property type="entry name" value="Topo_IA_cen_sub3"/>
</dbReference>
<dbReference type="SUPFAM" id="SSF56712">
    <property type="entry name" value="Prokaryotic type I DNA topoisomerase"/>
    <property type="match status" value="2"/>
</dbReference>
<comment type="cofactor">
    <cofactor evidence="1">
        <name>Mg(2+)</name>
        <dbReference type="ChEBI" id="CHEBI:18420"/>
    </cofactor>
</comment>
<dbReference type="Pfam" id="PF23546">
    <property type="entry name" value="Zn_ribbon_TOP3B"/>
    <property type="match status" value="1"/>
</dbReference>
<dbReference type="InterPro" id="IPR013497">
    <property type="entry name" value="Topo_IA_cen"/>
</dbReference>
<evidence type="ECO:0000256" key="2">
    <source>
        <dbReference type="ARBA" id="ARBA00009446"/>
    </source>
</evidence>
<keyword evidence="4" id="KW-0862">Zinc</keyword>
<evidence type="ECO:0000256" key="3">
    <source>
        <dbReference type="ARBA" id="ARBA00022723"/>
    </source>
</evidence>
<evidence type="ECO:0000256" key="7">
    <source>
        <dbReference type="ARBA" id="ARBA00023235"/>
    </source>
</evidence>
<dbReference type="PANTHER" id="PTHR11390">
    <property type="entry name" value="PROKARYOTIC DNA TOPOISOMERASE"/>
    <property type="match status" value="1"/>
</dbReference>
<dbReference type="STRING" id="131310.A0A0N4ZWI6"/>
<accession>A0A0N4ZWI6</accession>
<dbReference type="GO" id="GO:0006281">
    <property type="term" value="P:DNA repair"/>
    <property type="evidence" value="ECO:0007669"/>
    <property type="project" value="TreeGrafter"/>
</dbReference>
<dbReference type="EC" id="5.6.2.1" evidence="8"/>
<reference evidence="12" key="1">
    <citation type="submission" date="2017-02" db="UniProtKB">
        <authorList>
            <consortium name="WormBaseParasite"/>
        </authorList>
    </citation>
    <scope>IDENTIFICATION</scope>
</reference>
<dbReference type="Proteomes" id="UP000038045">
    <property type="component" value="Unplaced"/>
</dbReference>
<dbReference type="Gene3D" id="1.10.460.10">
    <property type="entry name" value="Topoisomerase I, domain 2"/>
    <property type="match status" value="1"/>
</dbReference>
<evidence type="ECO:0000256" key="8">
    <source>
        <dbReference type="RuleBase" id="RU362092"/>
    </source>
</evidence>
<dbReference type="PANTHER" id="PTHR11390:SF20">
    <property type="entry name" value="DNA TOPOISOMERASE 3-BETA-1"/>
    <property type="match status" value="1"/>
</dbReference>
<dbReference type="PROSITE" id="PS52039">
    <property type="entry name" value="TOPO_IA_2"/>
    <property type="match status" value="1"/>
</dbReference>
<evidence type="ECO:0000256" key="5">
    <source>
        <dbReference type="ARBA" id="ARBA00023029"/>
    </source>
</evidence>
<proteinExistence type="inferred from homology"/>
<dbReference type="SMART" id="SM00437">
    <property type="entry name" value="TOP1Ac"/>
    <property type="match status" value="1"/>
</dbReference>
<dbReference type="Pfam" id="PF01131">
    <property type="entry name" value="Topoisom_bac"/>
    <property type="match status" value="2"/>
</dbReference>
<sequence>MSIAEHLYTHGYISYPRTETTQYPTQFDFRGILQNLAKDSRCSSYAQQVLNDGVRKPKRGDDKGDHPPITPMKSDEGRLSGDQARIYEYVTQHFIASLMKPCKYRTTNLNFSIKDDEFTYSTKHVEDPGFTSIMSWQAIEESSISSSIKKGSVLEVKNYLVIKHGFMNMTTNLKFSIKDEEFTYSTKHVEDPGFTSIMSWQAIEESSISSSINKGSVLEVKNLSIVEKETSPPGYLTESELITQMEKFGIGTDASIPVHIGNIIQRNYATVESGRRIIPTKLGVSLIHGYCRIDPELVLPTMRSEVGEQLNLIAKGQADYELVKEHVLSMFRTKFVYFTENVRGMDELFEDSFTTLDACGKPFSRCGKCLRFMKLVDSKPQRLHCNNCNETYNIPISRTGVIKQYNGDKRCPVDQFGILHWSENIGNTIKSYPFCPHCFNNPPFEDMDKKVGCNKCPHASCEFSSIGSGVINCFNPDCGGIIYYDKLTKPKYKFNCNKCAITIELFKGAYNLKLHDKECFNCGANHITVEYKENSPLPDGVSKFTGCLFCNGDIYNNSILVKVKDYTKSIENASNRMNSYRGGRGRGGRGRGRGSRGRGSRGR</sequence>
<evidence type="ECO:0000313" key="12">
    <source>
        <dbReference type="WBParaSite" id="PTRK_0001301700.1"/>
    </source>
</evidence>
<feature type="domain" description="Topo IA-type catalytic" evidence="10">
    <location>
        <begin position="1"/>
        <end position="336"/>
    </location>
</feature>
<dbReference type="InterPro" id="IPR023405">
    <property type="entry name" value="Topo_IA_core_domain"/>
</dbReference>
<feature type="region of interest" description="Disordered" evidence="9">
    <location>
        <begin position="50"/>
        <end position="78"/>
    </location>
</feature>
<dbReference type="FunFam" id="1.10.290.10:FF:000003">
    <property type="entry name" value="DNA topoisomerase"/>
    <property type="match status" value="1"/>
</dbReference>
<keyword evidence="6 8" id="KW-0238">DNA-binding</keyword>
<dbReference type="InterPro" id="IPR000380">
    <property type="entry name" value="Topo_IA"/>
</dbReference>
<dbReference type="InterPro" id="IPR056452">
    <property type="entry name" value="Zn_ribbon_TOP3B"/>
</dbReference>
<evidence type="ECO:0000256" key="4">
    <source>
        <dbReference type="ARBA" id="ARBA00022833"/>
    </source>
</evidence>
<name>A0A0N4ZWI6_PARTI</name>
<feature type="compositionally biased region" description="Basic and acidic residues" evidence="9">
    <location>
        <begin position="53"/>
        <end position="66"/>
    </location>
</feature>
<protein>
    <recommendedName>
        <fullName evidence="8">DNA topoisomerase</fullName>
        <ecNumber evidence="8">5.6.2.1</ecNumber>
    </recommendedName>
</protein>
<feature type="compositionally biased region" description="Basic residues" evidence="9">
    <location>
        <begin position="583"/>
        <end position="603"/>
    </location>
</feature>
<dbReference type="AlphaFoldDB" id="A0A0N4ZWI6"/>
<evidence type="ECO:0000256" key="9">
    <source>
        <dbReference type="SAM" id="MobiDB-lite"/>
    </source>
</evidence>
<evidence type="ECO:0000259" key="10">
    <source>
        <dbReference type="PROSITE" id="PS52039"/>
    </source>
</evidence>
<dbReference type="GO" id="GO:0003917">
    <property type="term" value="F:DNA topoisomerase type I (single strand cut, ATP-independent) activity"/>
    <property type="evidence" value="ECO:0007669"/>
    <property type="project" value="UniProtKB-EC"/>
</dbReference>
<feature type="region of interest" description="Disordered" evidence="9">
    <location>
        <begin position="575"/>
        <end position="603"/>
    </location>
</feature>
<comment type="catalytic activity">
    <reaction evidence="8">
        <text>ATP-independent breakage of single-stranded DNA, followed by passage and rejoining.</text>
        <dbReference type="EC" id="5.6.2.1"/>
    </reaction>
</comment>
<comment type="similarity">
    <text evidence="2 8">Belongs to the type IA topoisomerase family.</text>
</comment>
<organism evidence="11 12">
    <name type="scientific">Parastrongyloides trichosuri</name>
    <name type="common">Possum-specific nematode worm</name>
    <dbReference type="NCBI Taxonomy" id="131310"/>
    <lineage>
        <taxon>Eukaryota</taxon>
        <taxon>Metazoa</taxon>
        <taxon>Ecdysozoa</taxon>
        <taxon>Nematoda</taxon>
        <taxon>Chromadorea</taxon>
        <taxon>Rhabditida</taxon>
        <taxon>Tylenchina</taxon>
        <taxon>Panagrolaimomorpha</taxon>
        <taxon>Strongyloidoidea</taxon>
        <taxon>Strongyloididae</taxon>
        <taxon>Parastrongyloides</taxon>
    </lineage>
</organism>
<evidence type="ECO:0000256" key="1">
    <source>
        <dbReference type="ARBA" id="ARBA00001946"/>
    </source>
</evidence>
<dbReference type="Gene3D" id="1.10.290.10">
    <property type="entry name" value="Topoisomerase I, domain 4"/>
    <property type="match status" value="1"/>
</dbReference>
<dbReference type="GO" id="GO:0005634">
    <property type="term" value="C:nucleus"/>
    <property type="evidence" value="ECO:0007669"/>
    <property type="project" value="TreeGrafter"/>
</dbReference>
<dbReference type="GO" id="GO:0006265">
    <property type="term" value="P:DNA topological change"/>
    <property type="evidence" value="ECO:0007669"/>
    <property type="project" value="InterPro"/>
</dbReference>
<keyword evidence="3" id="KW-0479">Metal-binding</keyword>
<dbReference type="InterPro" id="IPR023406">
    <property type="entry name" value="Topo_IA_AS"/>
</dbReference>
<keyword evidence="11" id="KW-1185">Reference proteome</keyword>
<evidence type="ECO:0000313" key="11">
    <source>
        <dbReference type="Proteomes" id="UP000038045"/>
    </source>
</evidence>
<dbReference type="PROSITE" id="PS00396">
    <property type="entry name" value="TOPO_IA_1"/>
    <property type="match status" value="1"/>
</dbReference>
<dbReference type="InterPro" id="IPR003602">
    <property type="entry name" value="Topo_IA_DNA-bd_dom"/>
</dbReference>
<dbReference type="GO" id="GO:0006310">
    <property type="term" value="P:DNA recombination"/>
    <property type="evidence" value="ECO:0007669"/>
    <property type="project" value="TreeGrafter"/>
</dbReference>
<keyword evidence="5 8" id="KW-0799">Topoisomerase</keyword>
<dbReference type="PRINTS" id="PR00417">
    <property type="entry name" value="PRTPISMRASEI"/>
</dbReference>